<dbReference type="PANTHER" id="PTHR38698:SF1">
    <property type="entry name" value="FUNGAL PROTEIN"/>
    <property type="match status" value="1"/>
</dbReference>
<reference evidence="2 3" key="1">
    <citation type="journal article" date="2018" name="Mol. Biol. Evol.">
        <title>Broad Genomic Sampling Reveals a Smut Pathogenic Ancestry of the Fungal Clade Ustilaginomycotina.</title>
        <authorList>
            <person name="Kijpornyongpan T."/>
            <person name="Mondo S.J."/>
            <person name="Barry K."/>
            <person name="Sandor L."/>
            <person name="Lee J."/>
            <person name="Lipzen A."/>
            <person name="Pangilinan J."/>
            <person name="LaButti K."/>
            <person name="Hainaut M."/>
            <person name="Henrissat B."/>
            <person name="Grigoriev I.V."/>
            <person name="Spatafora J.W."/>
            <person name="Aime M.C."/>
        </authorList>
    </citation>
    <scope>NUCLEOTIDE SEQUENCE [LARGE SCALE GENOMIC DNA]</scope>
    <source>
        <strain evidence="2 3">MCA 4186</strain>
    </source>
</reference>
<dbReference type="AlphaFoldDB" id="A0A316Z392"/>
<feature type="compositionally biased region" description="Low complexity" evidence="1">
    <location>
        <begin position="290"/>
        <end position="304"/>
    </location>
</feature>
<keyword evidence="3" id="KW-1185">Reference proteome</keyword>
<accession>A0A316Z392</accession>
<dbReference type="RefSeq" id="XP_025596135.1">
    <property type="nucleotide sequence ID" value="XM_025743182.1"/>
</dbReference>
<dbReference type="EMBL" id="KZ819302">
    <property type="protein sequence ID" value="PWN95856.1"/>
    <property type="molecule type" value="Genomic_DNA"/>
</dbReference>
<evidence type="ECO:0000256" key="1">
    <source>
        <dbReference type="SAM" id="MobiDB-lite"/>
    </source>
</evidence>
<evidence type="ECO:0000313" key="2">
    <source>
        <dbReference type="EMBL" id="PWN95856.1"/>
    </source>
</evidence>
<dbReference type="Proteomes" id="UP000245946">
    <property type="component" value="Unassembled WGS sequence"/>
</dbReference>
<dbReference type="InterPro" id="IPR031355">
    <property type="entry name" value="YBL010C/LAA2-like"/>
</dbReference>
<gene>
    <name evidence="2" type="ORF">FA09DRAFT_331800</name>
</gene>
<feature type="compositionally biased region" description="Low complexity" evidence="1">
    <location>
        <begin position="85"/>
        <end position="108"/>
    </location>
</feature>
<proteinExistence type="predicted"/>
<feature type="region of interest" description="Disordered" evidence="1">
    <location>
        <begin position="1"/>
        <end position="52"/>
    </location>
</feature>
<feature type="region of interest" description="Disordered" evidence="1">
    <location>
        <begin position="290"/>
        <end position="338"/>
    </location>
</feature>
<feature type="region of interest" description="Disordered" evidence="1">
    <location>
        <begin position="429"/>
        <end position="474"/>
    </location>
</feature>
<dbReference type="PANTHER" id="PTHR38698">
    <property type="entry name" value="EXPRESSED PROTEIN"/>
    <property type="match status" value="1"/>
</dbReference>
<feature type="compositionally biased region" description="Gly residues" evidence="1">
    <location>
        <begin position="305"/>
        <end position="316"/>
    </location>
</feature>
<dbReference type="STRING" id="58919.A0A316Z392"/>
<organism evidence="2 3">
    <name type="scientific">Tilletiopsis washingtonensis</name>
    <dbReference type="NCBI Taxonomy" id="58919"/>
    <lineage>
        <taxon>Eukaryota</taxon>
        <taxon>Fungi</taxon>
        <taxon>Dikarya</taxon>
        <taxon>Basidiomycota</taxon>
        <taxon>Ustilaginomycotina</taxon>
        <taxon>Exobasidiomycetes</taxon>
        <taxon>Entylomatales</taxon>
        <taxon>Entylomatales incertae sedis</taxon>
        <taxon>Tilletiopsis</taxon>
    </lineage>
</organism>
<feature type="region of interest" description="Disordered" evidence="1">
    <location>
        <begin position="67"/>
        <end position="140"/>
    </location>
</feature>
<name>A0A316Z392_9BASI</name>
<dbReference type="OrthoDB" id="5378975at2759"/>
<dbReference type="Pfam" id="PF17104">
    <property type="entry name" value="YBL010C_LAA2"/>
    <property type="match status" value="1"/>
</dbReference>
<sequence>MADDPWADPAPALHAGPTPAPPRDPSRLFDDGLDAWGSADDEAPAASSTAAADSTLAVTDDAAPAVGQLSSASSARGDAELDEFASAAPSPTTEAAQLPDAPAADGFDAGAGGADDDFDGFGDVAGPSSGAVNGDADDDFGDFGDFDEGAPAFVEQEAAPLPAAQPPADASLTPLQVTSASTASDLAAQIRSILSPPIPSEQGSAYPYHDGAAAALGTERIREGHTVRSGRNQAMFDMLTVVPKLRPVDYQRSTTRRSHLIALGVPINLEEFAAPSSRARALPPLALTLDNGRPAAGPSSAPAGGQLGGPGAGKGPGESSLATPRSASPASGLKRERMAAHRREELGLGPAPQLDVARAEELVALTEDQLTLQSLPYLRSVQAELNALTESASLLLTHHLTLRESHAADSEMYNGLIRDLVAGAASRLAGAGSGRDRRHTSMSAQRKSSVRRPASGAPQSGRNSPALAEASPRR</sequence>
<dbReference type="GeneID" id="37270726"/>
<protein>
    <submittedName>
        <fullName evidence="2">Uncharacterized protein</fullName>
    </submittedName>
</protein>
<evidence type="ECO:0000313" key="3">
    <source>
        <dbReference type="Proteomes" id="UP000245946"/>
    </source>
</evidence>